<dbReference type="SUPFAM" id="SSF88713">
    <property type="entry name" value="Glycoside hydrolase/deacetylase"/>
    <property type="match status" value="1"/>
</dbReference>
<dbReference type="InterPro" id="IPR050248">
    <property type="entry name" value="Polysacc_deacetylase_ArnD"/>
</dbReference>
<feature type="domain" description="NodB homology" evidence="5">
    <location>
        <begin position="221"/>
        <end position="400"/>
    </location>
</feature>
<keyword evidence="1" id="KW-0479">Metal-binding</keyword>
<feature type="region of interest" description="Disordered" evidence="3">
    <location>
        <begin position="1"/>
        <end position="29"/>
    </location>
</feature>
<feature type="transmembrane region" description="Helical" evidence="4">
    <location>
        <begin position="37"/>
        <end position="62"/>
    </location>
</feature>
<comment type="caution">
    <text evidence="6">The sequence shown here is derived from an EMBL/GenBank/DDBJ whole genome shotgun (WGS) entry which is preliminary data.</text>
</comment>
<keyword evidence="2 6" id="KW-0378">Hydrolase</keyword>
<dbReference type="PANTHER" id="PTHR10587">
    <property type="entry name" value="GLYCOSYL TRANSFERASE-RELATED"/>
    <property type="match status" value="1"/>
</dbReference>
<dbReference type="CDD" id="cd10917">
    <property type="entry name" value="CE4_NodB_like_6s_7s"/>
    <property type="match status" value="1"/>
</dbReference>
<evidence type="ECO:0000259" key="5">
    <source>
        <dbReference type="PROSITE" id="PS51677"/>
    </source>
</evidence>
<proteinExistence type="predicted"/>
<organism evidence="6 7">
    <name type="scientific">Olsenella absiana</name>
    <dbReference type="NCBI Taxonomy" id="3115222"/>
    <lineage>
        <taxon>Bacteria</taxon>
        <taxon>Bacillati</taxon>
        <taxon>Actinomycetota</taxon>
        <taxon>Coriobacteriia</taxon>
        <taxon>Coriobacteriales</taxon>
        <taxon>Atopobiaceae</taxon>
        <taxon>Olsenella</taxon>
    </lineage>
</organism>
<dbReference type="InterPro" id="IPR002509">
    <property type="entry name" value="NODB_dom"/>
</dbReference>
<sequence length="443" mass="47996">MAKRKRGYEQHTAAHFRDPDSYREMGRRRRRPRRRALVALVVVAALAVVAVVGVAVAANLPFGVTVNGSEVRVRRGSTVDEVFRQASPQVSAGDLLAVDGSVLTAGSEDAYEATLERDGADAQALDPAQAATCAVRAGDRLTFTDGDDVTEEYATAQRTEQPELRTTGTQGIVFYVSQWGYPGITEERTGSVSGKTVEVQVQQRQDAVVVRATPKPANGEKLVALTFDDGPSVYTERYLDILDQYGAKATFFLIGEQVSEYPDSVRRAISEGNQVATHTWDHKQLTTLTEPEVQQELSDSLSAITDATGLSVSTLRPPYGSIDPRVWLYSGGRVSIATYWSHDTRDWAQPGVSQIVAGATSYYEPGSIILMHDGGGAREQDLEALPQVIKAWQDQGYRFVTLSELLASDPDVPEDIATGTAQMPEGAVWPTALSADSVENGTK</sequence>
<evidence type="ECO:0000256" key="2">
    <source>
        <dbReference type="ARBA" id="ARBA00022801"/>
    </source>
</evidence>
<dbReference type="GO" id="GO:0016787">
    <property type="term" value="F:hydrolase activity"/>
    <property type="evidence" value="ECO:0007669"/>
    <property type="project" value="UniProtKB-KW"/>
</dbReference>
<evidence type="ECO:0000313" key="6">
    <source>
        <dbReference type="EMBL" id="MEE6147682.1"/>
    </source>
</evidence>
<protein>
    <submittedName>
        <fullName evidence="6">Polysaccharide deacetylase family protein</fullName>
        <ecNumber evidence="6">3.-.-.-</ecNumber>
    </submittedName>
</protein>
<gene>
    <name evidence="6" type="ORF">VXJ25_06775</name>
</gene>
<dbReference type="EC" id="3.-.-.-" evidence="6"/>
<keyword evidence="7" id="KW-1185">Reference proteome</keyword>
<accession>A0ABU7RAQ0</accession>
<evidence type="ECO:0000313" key="7">
    <source>
        <dbReference type="Proteomes" id="UP001332931"/>
    </source>
</evidence>
<dbReference type="PROSITE" id="PS51677">
    <property type="entry name" value="NODB"/>
    <property type="match status" value="1"/>
</dbReference>
<keyword evidence="4" id="KW-1133">Transmembrane helix</keyword>
<dbReference type="InterPro" id="IPR011330">
    <property type="entry name" value="Glyco_hydro/deAcase_b/a-brl"/>
</dbReference>
<feature type="compositionally biased region" description="Basic and acidic residues" evidence="3">
    <location>
        <begin position="15"/>
        <end position="25"/>
    </location>
</feature>
<dbReference type="Pfam" id="PF01522">
    <property type="entry name" value="Polysacc_deac_1"/>
    <property type="match status" value="1"/>
</dbReference>
<keyword evidence="4" id="KW-0472">Membrane</keyword>
<evidence type="ECO:0000256" key="4">
    <source>
        <dbReference type="SAM" id="Phobius"/>
    </source>
</evidence>
<evidence type="ECO:0000256" key="1">
    <source>
        <dbReference type="ARBA" id="ARBA00022723"/>
    </source>
</evidence>
<dbReference type="PANTHER" id="PTHR10587:SF133">
    <property type="entry name" value="CHITIN DEACETYLASE 1-RELATED"/>
    <property type="match status" value="1"/>
</dbReference>
<keyword evidence="4" id="KW-0812">Transmembrane</keyword>
<evidence type="ECO:0000256" key="3">
    <source>
        <dbReference type="SAM" id="MobiDB-lite"/>
    </source>
</evidence>
<dbReference type="EMBL" id="JAZGJQ010000007">
    <property type="protein sequence ID" value="MEE6147682.1"/>
    <property type="molecule type" value="Genomic_DNA"/>
</dbReference>
<dbReference type="Gene3D" id="3.20.20.370">
    <property type="entry name" value="Glycoside hydrolase/deacetylase"/>
    <property type="match status" value="1"/>
</dbReference>
<reference evidence="6 7" key="1">
    <citation type="submission" date="2024-01" db="EMBL/GenBank/DDBJ databases">
        <title>Description of Olsenella sp. nov., isolated from pig feces.</title>
        <authorList>
            <person name="Chang Y.-H."/>
        </authorList>
    </citation>
    <scope>NUCLEOTIDE SEQUENCE [LARGE SCALE GENOMIC DNA]</scope>
    <source>
        <strain evidence="6 7">YH-ols2223</strain>
    </source>
</reference>
<dbReference type="Proteomes" id="UP001332931">
    <property type="component" value="Unassembled WGS sequence"/>
</dbReference>
<dbReference type="RefSeq" id="WP_330958451.1">
    <property type="nucleotide sequence ID" value="NZ_JAZGJQ010000007.1"/>
</dbReference>
<name>A0ABU7RAQ0_9ACTN</name>